<dbReference type="Proteomes" id="UP000004994">
    <property type="component" value="Chromosome 2"/>
</dbReference>
<evidence type="ECO:0000256" key="2">
    <source>
        <dbReference type="ARBA" id="ARBA00022640"/>
    </source>
</evidence>
<evidence type="ECO:0000256" key="6">
    <source>
        <dbReference type="ARBA" id="ARBA00048026"/>
    </source>
</evidence>
<keyword evidence="7" id="KW-0812">Transmembrane</keyword>
<accession>A0A3Q7EVA1</accession>
<dbReference type="GO" id="GO:0009535">
    <property type="term" value="C:chloroplast thylakoid membrane"/>
    <property type="evidence" value="ECO:0007669"/>
    <property type="project" value="UniProtKB-SubCell"/>
</dbReference>
<dbReference type="OMA" id="CPWIMIL"/>
<sequence length="63" mass="7140">MGEDVLILINTKLLPHVHSMFSLWLMIIGTIQIIYVASTTLGQQNSRKRIAYSSVSHMEIIII</sequence>
<evidence type="ECO:0000256" key="3">
    <source>
        <dbReference type="ARBA" id="ARBA00022967"/>
    </source>
</evidence>
<comment type="catalytic activity">
    <reaction evidence="6">
        <text>a plastoquinone + NADH + (n+1) H(+)(in) = a plastoquinol + NAD(+) + n H(+)(out)</text>
        <dbReference type="Rhea" id="RHEA:42608"/>
        <dbReference type="Rhea" id="RHEA-COMP:9561"/>
        <dbReference type="Rhea" id="RHEA-COMP:9562"/>
        <dbReference type="ChEBI" id="CHEBI:15378"/>
        <dbReference type="ChEBI" id="CHEBI:17757"/>
        <dbReference type="ChEBI" id="CHEBI:57540"/>
        <dbReference type="ChEBI" id="CHEBI:57945"/>
        <dbReference type="ChEBI" id="CHEBI:62192"/>
    </reaction>
</comment>
<dbReference type="Pfam" id="PF00361">
    <property type="entry name" value="Proton_antipo_M"/>
    <property type="match status" value="1"/>
</dbReference>
<keyword evidence="10" id="KW-1185">Reference proteome</keyword>
<dbReference type="STRING" id="4081.A0A3Q7EVA1"/>
<evidence type="ECO:0000313" key="9">
    <source>
        <dbReference type="EnsemblPlants" id="Solyc02g011750.1.1.1"/>
    </source>
</evidence>
<dbReference type="AlphaFoldDB" id="A0A3Q7EVA1"/>
<reference evidence="9" key="1">
    <citation type="journal article" date="2012" name="Nature">
        <title>The tomato genome sequence provides insights into fleshy fruit evolution.</title>
        <authorList>
            <consortium name="Tomato Genome Consortium"/>
        </authorList>
    </citation>
    <scope>NUCLEOTIDE SEQUENCE [LARGE SCALE GENOMIC DNA]</scope>
    <source>
        <strain evidence="9">cv. Heinz 1706</strain>
    </source>
</reference>
<evidence type="ECO:0000256" key="4">
    <source>
        <dbReference type="ARBA" id="ARBA00023027"/>
    </source>
</evidence>
<protein>
    <recommendedName>
        <fullName evidence="8">NADH:quinone oxidoreductase/Mrp antiporter transmembrane domain-containing protein</fullName>
    </recommendedName>
</protein>
<keyword evidence="4" id="KW-0520">NAD</keyword>
<dbReference type="InterPro" id="IPR003918">
    <property type="entry name" value="NADH_UbQ_OxRdtase"/>
</dbReference>
<proteinExistence type="predicted"/>
<dbReference type="GO" id="GO:0008137">
    <property type="term" value="F:NADH dehydrogenase (ubiquinone) activity"/>
    <property type="evidence" value="ECO:0007669"/>
    <property type="project" value="InterPro"/>
</dbReference>
<evidence type="ECO:0000256" key="7">
    <source>
        <dbReference type="SAM" id="Phobius"/>
    </source>
</evidence>
<comment type="catalytic activity">
    <reaction evidence="5">
        <text>a plastoquinone + NADPH + (n+1) H(+)(in) = a plastoquinol + NADP(+) + n H(+)(out)</text>
        <dbReference type="Rhea" id="RHEA:42612"/>
        <dbReference type="Rhea" id="RHEA-COMP:9561"/>
        <dbReference type="Rhea" id="RHEA-COMP:9562"/>
        <dbReference type="ChEBI" id="CHEBI:15378"/>
        <dbReference type="ChEBI" id="CHEBI:17757"/>
        <dbReference type="ChEBI" id="CHEBI:57783"/>
        <dbReference type="ChEBI" id="CHEBI:58349"/>
        <dbReference type="ChEBI" id="CHEBI:62192"/>
    </reaction>
</comment>
<evidence type="ECO:0000259" key="8">
    <source>
        <dbReference type="Pfam" id="PF00361"/>
    </source>
</evidence>
<dbReference type="GO" id="GO:0042773">
    <property type="term" value="P:ATP synthesis coupled electron transport"/>
    <property type="evidence" value="ECO:0007669"/>
    <property type="project" value="InterPro"/>
</dbReference>
<keyword evidence="3" id="KW-1278">Translocase</keyword>
<dbReference type="PANTHER" id="PTHR43507:SF21">
    <property type="entry name" value="NAD(P)H-QUINONE OXIDOREDUCTASE CHAIN 4, CHLOROPLASTIC"/>
    <property type="match status" value="1"/>
</dbReference>
<reference evidence="9" key="2">
    <citation type="submission" date="2019-01" db="UniProtKB">
        <authorList>
            <consortium name="EnsemblPlants"/>
        </authorList>
    </citation>
    <scope>IDENTIFICATION</scope>
    <source>
        <strain evidence="9">cv. Heinz 1706</strain>
    </source>
</reference>
<dbReference type="Gramene" id="Solyc02g011750.1.1">
    <property type="protein sequence ID" value="Solyc02g011750.1.1.1"/>
    <property type="gene ID" value="Solyc02g011750.1"/>
</dbReference>
<evidence type="ECO:0000256" key="5">
    <source>
        <dbReference type="ARBA" id="ARBA00047726"/>
    </source>
</evidence>
<dbReference type="InParanoid" id="A0A3Q7EVA1"/>
<feature type="transmembrane region" description="Helical" evidence="7">
    <location>
        <begin position="20"/>
        <end position="41"/>
    </location>
</feature>
<name>A0A3Q7EVA1_SOLLC</name>
<dbReference type="PANTHER" id="PTHR43507">
    <property type="entry name" value="NADH-UBIQUINONE OXIDOREDUCTASE CHAIN 4"/>
    <property type="match status" value="1"/>
</dbReference>
<comment type="subcellular location">
    <subcellularLocation>
        <location evidence="1">Plastid</location>
        <location evidence="1">Chloroplast thylakoid membrane</location>
    </subcellularLocation>
</comment>
<keyword evidence="7" id="KW-1133">Transmembrane helix</keyword>
<dbReference type="PaxDb" id="4081-Solyc02g011750.1.1"/>
<dbReference type="InterPro" id="IPR001750">
    <property type="entry name" value="ND/Mrp_TM"/>
</dbReference>
<dbReference type="EnsemblPlants" id="Solyc02g011750.1.1">
    <property type="protein sequence ID" value="Solyc02g011750.1.1.1"/>
    <property type="gene ID" value="Solyc02g011750.1"/>
</dbReference>
<organism evidence="9">
    <name type="scientific">Solanum lycopersicum</name>
    <name type="common">Tomato</name>
    <name type="synonym">Lycopersicon esculentum</name>
    <dbReference type="NCBI Taxonomy" id="4081"/>
    <lineage>
        <taxon>Eukaryota</taxon>
        <taxon>Viridiplantae</taxon>
        <taxon>Streptophyta</taxon>
        <taxon>Embryophyta</taxon>
        <taxon>Tracheophyta</taxon>
        <taxon>Spermatophyta</taxon>
        <taxon>Magnoliopsida</taxon>
        <taxon>eudicotyledons</taxon>
        <taxon>Gunneridae</taxon>
        <taxon>Pentapetalae</taxon>
        <taxon>asterids</taxon>
        <taxon>lamiids</taxon>
        <taxon>Solanales</taxon>
        <taxon>Solanaceae</taxon>
        <taxon>Solanoideae</taxon>
        <taxon>Solaneae</taxon>
        <taxon>Solanum</taxon>
        <taxon>Solanum subgen. Lycopersicon</taxon>
    </lineage>
</organism>
<keyword evidence="7" id="KW-0472">Membrane</keyword>
<evidence type="ECO:0000313" key="10">
    <source>
        <dbReference type="Proteomes" id="UP000004994"/>
    </source>
</evidence>
<evidence type="ECO:0000256" key="1">
    <source>
        <dbReference type="ARBA" id="ARBA00004334"/>
    </source>
</evidence>
<keyword evidence="2" id="KW-0934">Plastid</keyword>
<feature type="domain" description="NADH:quinone oxidoreductase/Mrp antiporter transmembrane" evidence="8">
    <location>
        <begin position="7"/>
        <end position="63"/>
    </location>
</feature>